<dbReference type="HAMAP" id="MF_00154">
    <property type="entry name" value="CyoE_CtaB"/>
    <property type="match status" value="1"/>
</dbReference>
<keyword evidence="11" id="KW-1003">Cell membrane</keyword>
<keyword evidence="7 11" id="KW-1133">Transmembrane helix</keyword>
<dbReference type="InterPro" id="IPR044878">
    <property type="entry name" value="UbiA_sf"/>
</dbReference>
<evidence type="ECO:0000256" key="8">
    <source>
        <dbReference type="ARBA" id="ARBA00023133"/>
    </source>
</evidence>
<feature type="transmembrane region" description="Helical" evidence="11">
    <location>
        <begin position="186"/>
        <end position="208"/>
    </location>
</feature>
<accession>A0A9R1CQ22</accession>
<feature type="transmembrane region" description="Helical" evidence="11">
    <location>
        <begin position="406"/>
        <end position="423"/>
    </location>
</feature>
<comment type="miscellaneous">
    <text evidence="11">Carbon 2 of the heme B porphyrin ring is defined according to the Fischer nomenclature.</text>
</comment>
<keyword evidence="14" id="KW-1185">Reference proteome</keyword>
<feature type="transmembrane region" description="Helical" evidence="11">
    <location>
        <begin position="284"/>
        <end position="301"/>
    </location>
</feature>
<feature type="transmembrane region" description="Helical" evidence="11">
    <location>
        <begin position="37"/>
        <end position="57"/>
    </location>
</feature>
<name>A0A9R1CQ22_9EURY</name>
<dbReference type="GO" id="GO:0008495">
    <property type="term" value="F:protoheme IX farnesyltransferase activity"/>
    <property type="evidence" value="ECO:0007669"/>
    <property type="project" value="UniProtKB-UniRule"/>
</dbReference>
<evidence type="ECO:0000256" key="10">
    <source>
        <dbReference type="ARBA" id="ARBA00047690"/>
    </source>
</evidence>
<dbReference type="NCBIfam" id="TIGR01473">
    <property type="entry name" value="cyoE_ctaB"/>
    <property type="match status" value="1"/>
</dbReference>
<evidence type="ECO:0000256" key="3">
    <source>
        <dbReference type="ARBA" id="ARBA00004919"/>
    </source>
</evidence>
<feature type="transmembrane region" description="Helical" evidence="11">
    <location>
        <begin position="214"/>
        <end position="234"/>
    </location>
</feature>
<feature type="transmembrane region" description="Helical" evidence="11">
    <location>
        <begin position="383"/>
        <end position="400"/>
    </location>
</feature>
<organism evidence="13 14">
    <name type="scientific">Natronomonas aquatica</name>
    <dbReference type="NCBI Taxonomy" id="2841590"/>
    <lineage>
        <taxon>Archaea</taxon>
        <taxon>Methanobacteriati</taxon>
        <taxon>Methanobacteriota</taxon>
        <taxon>Stenosarchaea group</taxon>
        <taxon>Halobacteria</taxon>
        <taxon>Halobacteriales</taxon>
        <taxon>Natronomonadaceae</taxon>
        <taxon>Natronomonas</taxon>
    </lineage>
</organism>
<feature type="transmembrane region" description="Helical" evidence="11">
    <location>
        <begin position="98"/>
        <end position="116"/>
    </location>
</feature>
<feature type="region of interest" description="Disordered" evidence="12">
    <location>
        <begin position="137"/>
        <end position="168"/>
    </location>
</feature>
<reference evidence="13" key="1">
    <citation type="journal article" date="2023" name="Front. Microbiol.">
        <title>Genomic-based phylogenetic and metabolic analyses of the genus Natronomonas, and description of Natronomonas aquatica sp. nov.</title>
        <authorList>
            <person name="Garcia-Roldan A."/>
            <person name="Duran-Viseras A."/>
            <person name="de la Haba R.R."/>
            <person name="Corral P."/>
            <person name="Sanchez-Porro C."/>
            <person name="Ventosa A."/>
        </authorList>
    </citation>
    <scope>NUCLEOTIDE SEQUENCE</scope>
    <source>
        <strain evidence="13">F2-12</strain>
    </source>
</reference>
<evidence type="ECO:0000256" key="6">
    <source>
        <dbReference type="ARBA" id="ARBA00022692"/>
    </source>
</evidence>
<comment type="catalytic activity">
    <reaction evidence="10 11">
        <text>heme b + (2E,6E)-farnesyl diphosphate + H2O = Fe(II)-heme o + diphosphate</text>
        <dbReference type="Rhea" id="RHEA:28070"/>
        <dbReference type="ChEBI" id="CHEBI:15377"/>
        <dbReference type="ChEBI" id="CHEBI:33019"/>
        <dbReference type="ChEBI" id="CHEBI:60344"/>
        <dbReference type="ChEBI" id="CHEBI:60530"/>
        <dbReference type="ChEBI" id="CHEBI:175763"/>
        <dbReference type="EC" id="2.5.1.141"/>
    </reaction>
</comment>
<feature type="transmembrane region" description="Helical" evidence="11">
    <location>
        <begin position="260"/>
        <end position="278"/>
    </location>
</feature>
<keyword evidence="9 11" id="KW-0472">Membrane</keyword>
<keyword evidence="6 11" id="KW-0812">Transmembrane</keyword>
<comment type="pathway">
    <text evidence="3 11">Porphyrin-containing compound metabolism; heme O biosynthesis; heme O from protoheme: step 1/1.</text>
</comment>
<evidence type="ECO:0000256" key="9">
    <source>
        <dbReference type="ARBA" id="ARBA00023136"/>
    </source>
</evidence>
<evidence type="ECO:0000256" key="5">
    <source>
        <dbReference type="ARBA" id="ARBA00022679"/>
    </source>
</evidence>
<dbReference type="NCBIfam" id="NF003349">
    <property type="entry name" value="PRK04375.1-2"/>
    <property type="match status" value="1"/>
</dbReference>
<comment type="similarity">
    <text evidence="4">In the C-terminal section; belongs to the UbiA prenyltransferase family. Protoheme IX farnesyltransferase subfamily.</text>
</comment>
<comment type="caution">
    <text evidence="11">Lacks conserved residue(s) required for the propagation of feature annotation.</text>
</comment>
<keyword evidence="5 11" id="KW-0808">Transferase</keyword>
<comment type="similarity">
    <text evidence="11">Belongs to the UbiA prenyltransferase family. Protoheme IX farnesyltransferase subfamily.</text>
</comment>
<dbReference type="InterPro" id="IPR006369">
    <property type="entry name" value="Protohaem_IX_farnesylTrfase"/>
</dbReference>
<dbReference type="AlphaFoldDB" id="A0A9R1CQ22"/>
<dbReference type="Pfam" id="PF01040">
    <property type="entry name" value="UbiA"/>
    <property type="match status" value="1"/>
</dbReference>
<sequence>MRKFTATLIVATLSAYLLVGLGAMTAATELRPVAAGHYGVAGSVWLLVGVVAFRSWAGDHTRRVRFGSTVAFAAFPVQAALGAATALEIAALGGRAHLLGGLFVFGSLLVTLVWHLDGEVGPDGSGRAMGLEIEQNPPEDALSEGPTEPDAAATNDGPRSDAPPESGRASIRDRVGAYITLTKPRLMWLLCLLAVAGMALATITGATLEGVTVVATLAGGVLAIGAAGTFNHVYERERDRRMDRTADRPLVSDRVDPTRALAFGATLFVASMAVLWALVNPLSAALTAVAAVYYAVVYTVVLKPSTTWNTVLGGGAGALPAVIGWTAVTGSVGLPAVLLSAVVFCWTPAHFYNLAIACRADYDAAGYPMLPVERGVALARRRILYWLGATLLVAGGLGVVAGFGPLYAVASAVAGLGFVWTVAEQYRRDTDRAAYRSFHASNAYLGTLLVAVLLETVVV</sequence>
<feature type="transmembrane region" description="Helical" evidence="11">
    <location>
        <begin position="69"/>
        <end position="92"/>
    </location>
</feature>
<dbReference type="GO" id="GO:0005886">
    <property type="term" value="C:plasma membrane"/>
    <property type="evidence" value="ECO:0007669"/>
    <property type="project" value="UniProtKB-SubCell"/>
</dbReference>
<dbReference type="Gene3D" id="1.10.357.140">
    <property type="entry name" value="UbiA prenyltransferase"/>
    <property type="match status" value="1"/>
</dbReference>
<comment type="caution">
    <text evidence="13">The sequence shown here is derived from an EMBL/GenBank/DDBJ whole genome shotgun (WGS) entry which is preliminary data.</text>
</comment>
<comment type="subcellular location">
    <subcellularLocation>
        <location evidence="2 11">Cell membrane</location>
        <topology evidence="2 11">Multi-pass membrane protein</topology>
    </subcellularLocation>
</comment>
<evidence type="ECO:0000313" key="13">
    <source>
        <dbReference type="EMBL" id="MCQ4332959.1"/>
    </source>
</evidence>
<gene>
    <name evidence="13" type="primary">cyoE</name>
    <name evidence="11" type="synonym">ctaB</name>
    <name evidence="13" type="ORF">KM295_05490</name>
</gene>
<dbReference type="EC" id="2.5.1.141" evidence="11"/>
<evidence type="ECO:0000256" key="4">
    <source>
        <dbReference type="ARBA" id="ARBA00010223"/>
    </source>
</evidence>
<dbReference type="RefSeq" id="WP_256028925.1">
    <property type="nucleotide sequence ID" value="NZ_JAHLKM010000004.1"/>
</dbReference>
<feature type="transmembrane region" description="Helical" evidence="11">
    <location>
        <begin position="308"/>
        <end position="328"/>
    </location>
</feature>
<dbReference type="Proteomes" id="UP001139494">
    <property type="component" value="Unassembled WGS sequence"/>
</dbReference>
<proteinExistence type="inferred from homology"/>
<comment type="function">
    <text evidence="1 11">Converts heme B (protoheme IX) to heme O by substitution of the vinyl group on carbon 2 of heme B porphyrin ring with a hydroxyethyl farnesyl side group.</text>
</comment>
<dbReference type="GO" id="GO:0048034">
    <property type="term" value="P:heme O biosynthetic process"/>
    <property type="evidence" value="ECO:0007669"/>
    <property type="project" value="UniProtKB-UniRule"/>
</dbReference>
<keyword evidence="8 11" id="KW-0350">Heme biosynthesis</keyword>
<feature type="transmembrane region" description="Helical" evidence="11">
    <location>
        <begin position="435"/>
        <end position="454"/>
    </location>
</feature>
<dbReference type="EMBL" id="JAHLKM010000004">
    <property type="protein sequence ID" value="MCQ4332959.1"/>
    <property type="molecule type" value="Genomic_DNA"/>
</dbReference>
<dbReference type="PANTHER" id="PTHR43448">
    <property type="entry name" value="PROTOHEME IX FARNESYLTRANSFERASE, MITOCHONDRIAL"/>
    <property type="match status" value="1"/>
</dbReference>
<evidence type="ECO:0000256" key="11">
    <source>
        <dbReference type="HAMAP-Rule" id="MF_00154"/>
    </source>
</evidence>
<evidence type="ECO:0000256" key="7">
    <source>
        <dbReference type="ARBA" id="ARBA00022989"/>
    </source>
</evidence>
<dbReference type="PANTHER" id="PTHR43448:SF2">
    <property type="entry name" value="PROTOHEME IX FARNESYLTRANSFERASE, MITOCHONDRIAL"/>
    <property type="match status" value="1"/>
</dbReference>
<evidence type="ECO:0000313" key="14">
    <source>
        <dbReference type="Proteomes" id="UP001139494"/>
    </source>
</evidence>
<evidence type="ECO:0000256" key="2">
    <source>
        <dbReference type="ARBA" id="ARBA00004651"/>
    </source>
</evidence>
<dbReference type="InterPro" id="IPR000537">
    <property type="entry name" value="UbiA_prenyltransferase"/>
</dbReference>
<feature type="transmembrane region" description="Helical" evidence="11">
    <location>
        <begin position="334"/>
        <end position="352"/>
    </location>
</feature>
<evidence type="ECO:0000256" key="12">
    <source>
        <dbReference type="SAM" id="MobiDB-lite"/>
    </source>
</evidence>
<protein>
    <recommendedName>
        <fullName evidence="11">Protoheme IX farnesyltransferase</fullName>
        <ecNumber evidence="11">2.5.1.141</ecNumber>
    </recommendedName>
    <alternativeName>
        <fullName evidence="11">Heme B farnesyltransferase</fullName>
    </alternativeName>
    <alternativeName>
        <fullName evidence="11">Heme O synthase</fullName>
    </alternativeName>
</protein>
<evidence type="ECO:0000256" key="1">
    <source>
        <dbReference type="ARBA" id="ARBA00004019"/>
    </source>
</evidence>
<dbReference type="CDD" id="cd13957">
    <property type="entry name" value="PT_UbiA_Cox10"/>
    <property type="match status" value="1"/>
</dbReference>